<dbReference type="AlphaFoldDB" id="A0A151NG45"/>
<reference evidence="2 3" key="1">
    <citation type="journal article" date="2012" name="Genome Biol.">
        <title>Sequencing three crocodilian genomes to illuminate the evolution of archosaurs and amniotes.</title>
        <authorList>
            <person name="St John J.A."/>
            <person name="Braun E.L."/>
            <person name="Isberg S.R."/>
            <person name="Miles L.G."/>
            <person name="Chong A.Y."/>
            <person name="Gongora J."/>
            <person name="Dalzell P."/>
            <person name="Moran C."/>
            <person name="Bed'hom B."/>
            <person name="Abzhanov A."/>
            <person name="Burgess S.C."/>
            <person name="Cooksey A.M."/>
            <person name="Castoe T.A."/>
            <person name="Crawford N.G."/>
            <person name="Densmore L.D."/>
            <person name="Drew J.C."/>
            <person name="Edwards S.V."/>
            <person name="Faircloth B.C."/>
            <person name="Fujita M.K."/>
            <person name="Greenwold M.J."/>
            <person name="Hoffmann F.G."/>
            <person name="Howard J.M."/>
            <person name="Iguchi T."/>
            <person name="Janes D.E."/>
            <person name="Khan S.Y."/>
            <person name="Kohno S."/>
            <person name="de Koning A.J."/>
            <person name="Lance S.L."/>
            <person name="McCarthy F.M."/>
            <person name="McCormack J.E."/>
            <person name="Merchant M.E."/>
            <person name="Peterson D.G."/>
            <person name="Pollock D.D."/>
            <person name="Pourmand N."/>
            <person name="Raney B.J."/>
            <person name="Roessler K.A."/>
            <person name="Sanford J.R."/>
            <person name="Sawyer R.H."/>
            <person name="Schmidt C.J."/>
            <person name="Triplett E.W."/>
            <person name="Tuberville T.D."/>
            <person name="Venegas-Anaya M."/>
            <person name="Howard J.T."/>
            <person name="Jarvis E.D."/>
            <person name="Guillette L.J.Jr."/>
            <person name="Glenn T.C."/>
            <person name="Green R.E."/>
            <person name="Ray D.A."/>
        </authorList>
    </citation>
    <scope>NUCLEOTIDE SEQUENCE [LARGE SCALE GENOMIC DNA]</scope>
    <source>
        <strain evidence="2">KSC_2009_1</strain>
    </source>
</reference>
<name>A0A151NG45_ALLMI</name>
<protein>
    <submittedName>
        <fullName evidence="2">Uncharacterized protein</fullName>
    </submittedName>
</protein>
<dbReference type="EMBL" id="AKHW03003201">
    <property type="protein sequence ID" value="KYO35495.1"/>
    <property type="molecule type" value="Genomic_DNA"/>
</dbReference>
<accession>A0A151NG45</accession>
<proteinExistence type="predicted"/>
<dbReference type="Proteomes" id="UP000050525">
    <property type="component" value="Unassembled WGS sequence"/>
</dbReference>
<keyword evidence="1" id="KW-0472">Membrane</keyword>
<evidence type="ECO:0000313" key="2">
    <source>
        <dbReference type="EMBL" id="KYO35495.1"/>
    </source>
</evidence>
<evidence type="ECO:0000313" key="3">
    <source>
        <dbReference type="Proteomes" id="UP000050525"/>
    </source>
</evidence>
<organism evidence="2 3">
    <name type="scientific">Alligator mississippiensis</name>
    <name type="common">American alligator</name>
    <dbReference type="NCBI Taxonomy" id="8496"/>
    <lineage>
        <taxon>Eukaryota</taxon>
        <taxon>Metazoa</taxon>
        <taxon>Chordata</taxon>
        <taxon>Craniata</taxon>
        <taxon>Vertebrata</taxon>
        <taxon>Euteleostomi</taxon>
        <taxon>Archelosauria</taxon>
        <taxon>Archosauria</taxon>
        <taxon>Crocodylia</taxon>
        <taxon>Alligatoridae</taxon>
        <taxon>Alligatorinae</taxon>
        <taxon>Alligator</taxon>
    </lineage>
</organism>
<keyword evidence="3" id="KW-1185">Reference proteome</keyword>
<gene>
    <name evidence="2" type="ORF">Y1Q_0008060</name>
</gene>
<keyword evidence="1" id="KW-1133">Transmembrane helix</keyword>
<keyword evidence="1" id="KW-0812">Transmembrane</keyword>
<feature type="transmembrane region" description="Helical" evidence="1">
    <location>
        <begin position="21"/>
        <end position="39"/>
    </location>
</feature>
<comment type="caution">
    <text evidence="2">The sequence shown here is derived from an EMBL/GenBank/DDBJ whole genome shotgun (WGS) entry which is preliminary data.</text>
</comment>
<evidence type="ECO:0000256" key="1">
    <source>
        <dbReference type="SAM" id="Phobius"/>
    </source>
</evidence>
<sequence length="148" mass="16500">MRRSKRKAKLPSSVSTSLKQVLVFLIAFTTYSTISLYFFNDVTVSLHDIWGLETPKVLEVEILSKLRWQDSAFDPVETNLRSLQSGSTLPCTCGWSHFVNALDEPNTDACILPGGRSPQALHTGRSPAEINQVMHELGVTQTDNHSRI</sequence>